<reference evidence="2" key="2">
    <citation type="submission" date="2018-05" db="EMBL/GenBank/DDBJ databases">
        <title>OgluRS3 (Oryza glumaepatula Reference Sequence Version 3).</title>
        <authorList>
            <person name="Zhang J."/>
            <person name="Kudrna D."/>
            <person name="Lee S."/>
            <person name="Talag J."/>
            <person name="Welchert J."/>
            <person name="Wing R.A."/>
        </authorList>
    </citation>
    <scope>NUCLEOTIDE SEQUENCE [LARGE SCALE GENOMIC DNA]</scope>
</reference>
<organism evidence="2">
    <name type="scientific">Oryza glumipatula</name>
    <dbReference type="NCBI Taxonomy" id="40148"/>
    <lineage>
        <taxon>Eukaryota</taxon>
        <taxon>Viridiplantae</taxon>
        <taxon>Streptophyta</taxon>
        <taxon>Embryophyta</taxon>
        <taxon>Tracheophyta</taxon>
        <taxon>Spermatophyta</taxon>
        <taxon>Magnoliopsida</taxon>
        <taxon>Liliopsida</taxon>
        <taxon>Poales</taxon>
        <taxon>Poaceae</taxon>
        <taxon>BOP clade</taxon>
        <taxon>Oryzoideae</taxon>
        <taxon>Oryzeae</taxon>
        <taxon>Oryzinae</taxon>
        <taxon>Oryza</taxon>
    </lineage>
</organism>
<dbReference type="Proteomes" id="UP000026961">
    <property type="component" value="Chromosome 3"/>
</dbReference>
<accession>A0A0D9Z9I1</accession>
<keyword evidence="3" id="KW-1185">Reference proteome</keyword>
<dbReference type="Gramene" id="OGLUM03G23840.1">
    <property type="protein sequence ID" value="OGLUM03G23840.1"/>
    <property type="gene ID" value="OGLUM03G23840"/>
</dbReference>
<dbReference type="AlphaFoldDB" id="A0A0D9Z9I1"/>
<reference evidence="2" key="1">
    <citation type="submission" date="2015-04" db="UniProtKB">
        <authorList>
            <consortium name="EnsemblPlants"/>
        </authorList>
    </citation>
    <scope>IDENTIFICATION</scope>
</reference>
<evidence type="ECO:0000313" key="2">
    <source>
        <dbReference type="EnsemblPlants" id="OGLUM03G23840.1"/>
    </source>
</evidence>
<proteinExistence type="predicted"/>
<sequence>MKIVQSDAQDRRGPSPLPQHVLRIHISSAPPRVSPRSPPLSLSHNHRHHHPLCPRTHPSPLLSRTPAATAGVDPSSIPISRSTPLAPPHAARTLSPRLIDFRQRRRAPPPISAARTTSPRLTELLRRYSADINFHLADIAAPLIPVTGERLFHLHCSCCHPRPHCIYVLDLYLSLTTIQEGRPRSDLSWVPSVPTIEHCITSMLPLLFFEGTIV</sequence>
<protein>
    <submittedName>
        <fullName evidence="2">Uncharacterized protein</fullName>
    </submittedName>
</protein>
<dbReference type="HOGENOM" id="CLU_112210_0_0_1"/>
<feature type="region of interest" description="Disordered" evidence="1">
    <location>
        <begin position="28"/>
        <end position="114"/>
    </location>
</feature>
<evidence type="ECO:0000313" key="3">
    <source>
        <dbReference type="Proteomes" id="UP000026961"/>
    </source>
</evidence>
<evidence type="ECO:0000256" key="1">
    <source>
        <dbReference type="SAM" id="MobiDB-lite"/>
    </source>
</evidence>
<name>A0A0D9Z9I1_9ORYZ</name>
<dbReference type="EnsemblPlants" id="OGLUM03G23840.1">
    <property type="protein sequence ID" value="OGLUM03G23840.1"/>
    <property type="gene ID" value="OGLUM03G23840"/>
</dbReference>